<dbReference type="GO" id="GO:0005524">
    <property type="term" value="F:ATP binding"/>
    <property type="evidence" value="ECO:0007669"/>
    <property type="project" value="UniProtKB-UniRule"/>
</dbReference>
<evidence type="ECO:0000259" key="11">
    <source>
        <dbReference type="PROSITE" id="PS50011"/>
    </source>
</evidence>
<sequence length="321" mass="36811">MPVSNLVPPYAAGEWIINRTVQLKSLLGVGGYACVYHAVEVCVDPPQEYAIKVVMHSSDKVKDELLKREITYHTMVSGSPDIVPVRRILREGDRTFIFMDVCRGGDLFTAIAFNKRFAGNDALLKHVFLQILDAVIFCHKRKIYHRDLKPENILFTDASCSKVQLTDFGLATTEAYTNEFRFGSLGYMAPENYSRDFLMTESKYSSKHSDIWSLGVLLFNMITNRVPWDKAHQSDAGFSEFRIYPDSYLPTIFPISDEVNQLLLRVFALDYKQRISLVDLRKEIARIDYFSTDSSDYYVDQYVLDFPSLPSYVLSLRPLLT</sequence>
<dbReference type="InterPro" id="IPR011009">
    <property type="entry name" value="Kinase-like_dom_sf"/>
</dbReference>
<dbReference type="PROSITE" id="PS00107">
    <property type="entry name" value="PROTEIN_KINASE_ATP"/>
    <property type="match status" value="1"/>
</dbReference>
<keyword evidence="5 12" id="KW-0418">Kinase</keyword>
<dbReference type="OrthoDB" id="541276at2759"/>
<dbReference type="PANTHER" id="PTHR43895:SF32">
    <property type="entry name" value="SERINE_THREONINE-PROTEIN KINASE CHK1"/>
    <property type="match status" value="1"/>
</dbReference>
<keyword evidence="6 9" id="KW-0067">ATP-binding</keyword>
<proteinExistence type="inferred from homology"/>
<feature type="binding site" evidence="9">
    <location>
        <position position="52"/>
    </location>
    <ligand>
        <name>ATP</name>
        <dbReference type="ChEBI" id="CHEBI:30616"/>
    </ligand>
</feature>
<evidence type="ECO:0000256" key="1">
    <source>
        <dbReference type="ARBA" id="ARBA00012513"/>
    </source>
</evidence>
<comment type="catalytic activity">
    <reaction evidence="7">
        <text>L-threonyl-[protein] + ATP = O-phospho-L-threonyl-[protein] + ADP + H(+)</text>
        <dbReference type="Rhea" id="RHEA:46608"/>
        <dbReference type="Rhea" id="RHEA-COMP:11060"/>
        <dbReference type="Rhea" id="RHEA-COMP:11605"/>
        <dbReference type="ChEBI" id="CHEBI:15378"/>
        <dbReference type="ChEBI" id="CHEBI:30013"/>
        <dbReference type="ChEBI" id="CHEBI:30616"/>
        <dbReference type="ChEBI" id="CHEBI:61977"/>
        <dbReference type="ChEBI" id="CHEBI:456216"/>
        <dbReference type="EC" id="2.7.11.1"/>
    </reaction>
</comment>
<evidence type="ECO:0000256" key="4">
    <source>
        <dbReference type="ARBA" id="ARBA00022741"/>
    </source>
</evidence>
<evidence type="ECO:0000313" key="13">
    <source>
        <dbReference type="Proteomes" id="UP000077266"/>
    </source>
</evidence>
<dbReference type="EMBL" id="KV426104">
    <property type="protein sequence ID" value="KZV88260.1"/>
    <property type="molecule type" value="Genomic_DNA"/>
</dbReference>
<dbReference type="PROSITE" id="PS00108">
    <property type="entry name" value="PROTEIN_KINASE_ST"/>
    <property type="match status" value="1"/>
</dbReference>
<evidence type="ECO:0000256" key="5">
    <source>
        <dbReference type="ARBA" id="ARBA00022777"/>
    </source>
</evidence>
<dbReference type="Proteomes" id="UP000077266">
    <property type="component" value="Unassembled WGS sequence"/>
</dbReference>
<dbReference type="STRING" id="1314781.A0A165F2U4"/>
<dbReference type="AlphaFoldDB" id="A0A165F2U4"/>
<name>A0A165F2U4_EXIGL</name>
<organism evidence="12 13">
    <name type="scientific">Exidia glandulosa HHB12029</name>
    <dbReference type="NCBI Taxonomy" id="1314781"/>
    <lineage>
        <taxon>Eukaryota</taxon>
        <taxon>Fungi</taxon>
        <taxon>Dikarya</taxon>
        <taxon>Basidiomycota</taxon>
        <taxon>Agaricomycotina</taxon>
        <taxon>Agaricomycetes</taxon>
        <taxon>Auriculariales</taxon>
        <taxon>Exidiaceae</taxon>
        <taxon>Exidia</taxon>
    </lineage>
</organism>
<dbReference type="InParanoid" id="A0A165F2U4"/>
<dbReference type="SMART" id="SM00220">
    <property type="entry name" value="S_TKc"/>
    <property type="match status" value="1"/>
</dbReference>
<feature type="domain" description="Protein kinase" evidence="11">
    <location>
        <begin position="21"/>
        <end position="290"/>
    </location>
</feature>
<gene>
    <name evidence="12" type="ORF">EXIGLDRAFT_619639</name>
</gene>
<evidence type="ECO:0000256" key="10">
    <source>
        <dbReference type="RuleBase" id="RU000304"/>
    </source>
</evidence>
<evidence type="ECO:0000256" key="8">
    <source>
        <dbReference type="ARBA" id="ARBA00048679"/>
    </source>
</evidence>
<reference evidence="12 13" key="1">
    <citation type="journal article" date="2016" name="Mol. Biol. Evol.">
        <title>Comparative Genomics of Early-Diverging Mushroom-Forming Fungi Provides Insights into the Origins of Lignocellulose Decay Capabilities.</title>
        <authorList>
            <person name="Nagy L.G."/>
            <person name="Riley R."/>
            <person name="Tritt A."/>
            <person name="Adam C."/>
            <person name="Daum C."/>
            <person name="Floudas D."/>
            <person name="Sun H."/>
            <person name="Yadav J.S."/>
            <person name="Pangilinan J."/>
            <person name="Larsson K.H."/>
            <person name="Matsuura K."/>
            <person name="Barry K."/>
            <person name="Labutti K."/>
            <person name="Kuo R."/>
            <person name="Ohm R.A."/>
            <person name="Bhattacharya S.S."/>
            <person name="Shirouzu T."/>
            <person name="Yoshinaga Y."/>
            <person name="Martin F.M."/>
            <person name="Grigoriev I.V."/>
            <person name="Hibbett D.S."/>
        </authorList>
    </citation>
    <scope>NUCLEOTIDE SEQUENCE [LARGE SCALE GENOMIC DNA]</scope>
    <source>
        <strain evidence="12 13">HHB12029</strain>
    </source>
</reference>
<dbReference type="GO" id="GO:0007165">
    <property type="term" value="P:signal transduction"/>
    <property type="evidence" value="ECO:0007669"/>
    <property type="project" value="TreeGrafter"/>
</dbReference>
<comment type="catalytic activity">
    <reaction evidence="8">
        <text>L-seryl-[protein] + ATP = O-phospho-L-seryl-[protein] + ADP + H(+)</text>
        <dbReference type="Rhea" id="RHEA:17989"/>
        <dbReference type="Rhea" id="RHEA-COMP:9863"/>
        <dbReference type="Rhea" id="RHEA-COMP:11604"/>
        <dbReference type="ChEBI" id="CHEBI:15378"/>
        <dbReference type="ChEBI" id="CHEBI:29999"/>
        <dbReference type="ChEBI" id="CHEBI:30616"/>
        <dbReference type="ChEBI" id="CHEBI:83421"/>
        <dbReference type="ChEBI" id="CHEBI:456216"/>
        <dbReference type="EC" id="2.7.11.1"/>
    </reaction>
</comment>
<dbReference type="InterPro" id="IPR000719">
    <property type="entry name" value="Prot_kinase_dom"/>
</dbReference>
<evidence type="ECO:0000256" key="3">
    <source>
        <dbReference type="ARBA" id="ARBA00022679"/>
    </source>
</evidence>
<keyword evidence="3" id="KW-0808">Transferase</keyword>
<dbReference type="SUPFAM" id="SSF56112">
    <property type="entry name" value="Protein kinase-like (PK-like)"/>
    <property type="match status" value="1"/>
</dbReference>
<dbReference type="InterPro" id="IPR017441">
    <property type="entry name" value="Protein_kinase_ATP_BS"/>
</dbReference>
<dbReference type="PANTHER" id="PTHR43895">
    <property type="entry name" value="CALCIUM/CALMODULIN-DEPENDENT PROTEIN KINASE KINASE-RELATED"/>
    <property type="match status" value="1"/>
</dbReference>
<evidence type="ECO:0000256" key="2">
    <source>
        <dbReference type="ARBA" id="ARBA00022527"/>
    </source>
</evidence>
<dbReference type="EC" id="2.7.11.1" evidence="1"/>
<keyword evidence="2 10" id="KW-0723">Serine/threonine-protein kinase</keyword>
<dbReference type="Pfam" id="PF00069">
    <property type="entry name" value="Pkinase"/>
    <property type="match status" value="1"/>
</dbReference>
<dbReference type="GO" id="GO:0004674">
    <property type="term" value="F:protein serine/threonine kinase activity"/>
    <property type="evidence" value="ECO:0007669"/>
    <property type="project" value="UniProtKB-KW"/>
</dbReference>
<dbReference type="Gene3D" id="1.10.510.10">
    <property type="entry name" value="Transferase(Phosphotransferase) domain 1"/>
    <property type="match status" value="1"/>
</dbReference>
<dbReference type="InterPro" id="IPR008271">
    <property type="entry name" value="Ser/Thr_kinase_AS"/>
</dbReference>
<keyword evidence="13" id="KW-1185">Reference proteome</keyword>
<evidence type="ECO:0000256" key="9">
    <source>
        <dbReference type="PROSITE-ProRule" id="PRU10141"/>
    </source>
</evidence>
<protein>
    <recommendedName>
        <fullName evidence="1">non-specific serine/threonine protein kinase</fullName>
        <ecNumber evidence="1">2.7.11.1</ecNumber>
    </recommendedName>
</protein>
<keyword evidence="4 9" id="KW-0547">Nucleotide-binding</keyword>
<comment type="similarity">
    <text evidence="10">Belongs to the protein kinase superfamily.</text>
</comment>
<evidence type="ECO:0000256" key="7">
    <source>
        <dbReference type="ARBA" id="ARBA00047899"/>
    </source>
</evidence>
<dbReference type="PROSITE" id="PS50011">
    <property type="entry name" value="PROTEIN_KINASE_DOM"/>
    <property type="match status" value="1"/>
</dbReference>
<evidence type="ECO:0000256" key="6">
    <source>
        <dbReference type="ARBA" id="ARBA00022840"/>
    </source>
</evidence>
<accession>A0A165F2U4</accession>
<evidence type="ECO:0000313" key="12">
    <source>
        <dbReference type="EMBL" id="KZV88260.1"/>
    </source>
</evidence>